<feature type="transmembrane region" description="Helical" evidence="7">
    <location>
        <begin position="41"/>
        <end position="62"/>
    </location>
</feature>
<comment type="subcellular location">
    <subcellularLocation>
        <location evidence="1">Endomembrane system</location>
        <topology evidence="1">Multi-pass membrane protein</topology>
    </subcellularLocation>
</comment>
<keyword evidence="6 7" id="KW-0472">Membrane</keyword>
<evidence type="ECO:0000256" key="2">
    <source>
        <dbReference type="ARBA" id="ARBA00022448"/>
    </source>
</evidence>
<evidence type="ECO:0000256" key="5">
    <source>
        <dbReference type="ARBA" id="ARBA00022989"/>
    </source>
</evidence>
<dbReference type="EMBL" id="DVHF01000034">
    <property type="protein sequence ID" value="HIR56563.1"/>
    <property type="molecule type" value="Genomic_DNA"/>
</dbReference>
<feature type="transmembrane region" description="Helical" evidence="7">
    <location>
        <begin position="173"/>
        <end position="190"/>
    </location>
</feature>
<feature type="transmembrane region" description="Helical" evidence="7">
    <location>
        <begin position="131"/>
        <end position="153"/>
    </location>
</feature>
<proteinExistence type="predicted"/>
<organism evidence="8 9">
    <name type="scientific">Candidatus Gallacutalibacter pullicola</name>
    <dbReference type="NCBI Taxonomy" id="2840830"/>
    <lineage>
        <taxon>Bacteria</taxon>
        <taxon>Bacillati</taxon>
        <taxon>Bacillota</taxon>
        <taxon>Clostridia</taxon>
        <taxon>Eubacteriales</taxon>
        <taxon>Candidatus Gallacutalibacter</taxon>
    </lineage>
</organism>
<dbReference type="PANTHER" id="PTHR30335">
    <property type="entry name" value="INTEGRAL MEMBRANE PROTEIN OF SOXR-REDUCING COMPLEX"/>
    <property type="match status" value="1"/>
</dbReference>
<evidence type="ECO:0000313" key="9">
    <source>
        <dbReference type="Proteomes" id="UP000886785"/>
    </source>
</evidence>
<evidence type="ECO:0000256" key="4">
    <source>
        <dbReference type="ARBA" id="ARBA00022967"/>
    </source>
</evidence>
<dbReference type="GO" id="GO:0005886">
    <property type="term" value="C:plasma membrane"/>
    <property type="evidence" value="ECO:0007669"/>
    <property type="project" value="TreeGrafter"/>
</dbReference>
<evidence type="ECO:0000256" key="6">
    <source>
        <dbReference type="ARBA" id="ARBA00023136"/>
    </source>
</evidence>
<dbReference type="Proteomes" id="UP000886785">
    <property type="component" value="Unassembled WGS sequence"/>
</dbReference>
<sequence length="192" mass="20623">MNFFSQLLLYAVLALTAENLLFAGGIGLSRALRAARKPHSLPAYAAAVTFFSLLLSLCGEALTPLLRQNDWALFFSPVIFAVLMALFYCGAAILLRQLCPRLYAWFRPILAPAAINCIVLSMPFMNRILGAGWSGAIGFSIGTGLAFLLASLILREAIEAFRDPAVPASFRGLPAALLYTGLFSLAMAGFQG</sequence>
<accession>A0A9D1DPI8</accession>
<reference evidence="8" key="2">
    <citation type="journal article" date="2021" name="PeerJ">
        <title>Extensive microbial diversity within the chicken gut microbiome revealed by metagenomics and culture.</title>
        <authorList>
            <person name="Gilroy R."/>
            <person name="Ravi A."/>
            <person name="Getino M."/>
            <person name="Pursley I."/>
            <person name="Horton D.L."/>
            <person name="Alikhan N.F."/>
            <person name="Baker D."/>
            <person name="Gharbi K."/>
            <person name="Hall N."/>
            <person name="Watson M."/>
            <person name="Adriaenssens E.M."/>
            <person name="Foster-Nyarko E."/>
            <person name="Jarju S."/>
            <person name="Secka A."/>
            <person name="Antonio M."/>
            <person name="Oren A."/>
            <person name="Chaudhuri R.R."/>
            <person name="La Ragione R."/>
            <person name="Hildebrand F."/>
            <person name="Pallen M.J."/>
        </authorList>
    </citation>
    <scope>NUCLEOTIDE SEQUENCE</scope>
    <source>
        <strain evidence="8">ChiSjej1B19-7085</strain>
    </source>
</reference>
<dbReference type="InterPro" id="IPR050133">
    <property type="entry name" value="NqrDE/RnfAE_oxidrdctase"/>
</dbReference>
<keyword evidence="2" id="KW-0813">Transport</keyword>
<dbReference type="Pfam" id="PF02508">
    <property type="entry name" value="Rnf-Nqr"/>
    <property type="match status" value="1"/>
</dbReference>
<evidence type="ECO:0000256" key="3">
    <source>
        <dbReference type="ARBA" id="ARBA00022692"/>
    </source>
</evidence>
<feature type="transmembrane region" description="Helical" evidence="7">
    <location>
        <begin position="74"/>
        <end position="95"/>
    </location>
</feature>
<keyword evidence="5 7" id="KW-1133">Transmembrane helix</keyword>
<dbReference type="GO" id="GO:0012505">
    <property type="term" value="C:endomembrane system"/>
    <property type="evidence" value="ECO:0007669"/>
    <property type="project" value="UniProtKB-SubCell"/>
</dbReference>
<evidence type="ECO:0000256" key="7">
    <source>
        <dbReference type="SAM" id="Phobius"/>
    </source>
</evidence>
<evidence type="ECO:0008006" key="10">
    <source>
        <dbReference type="Google" id="ProtNLM"/>
    </source>
</evidence>
<evidence type="ECO:0000313" key="8">
    <source>
        <dbReference type="EMBL" id="HIR56563.1"/>
    </source>
</evidence>
<gene>
    <name evidence="8" type="ORF">IAA54_02760</name>
</gene>
<feature type="transmembrane region" description="Helical" evidence="7">
    <location>
        <begin position="102"/>
        <end position="125"/>
    </location>
</feature>
<dbReference type="InterPro" id="IPR003667">
    <property type="entry name" value="NqrDE/RnfAE"/>
</dbReference>
<feature type="transmembrane region" description="Helical" evidence="7">
    <location>
        <begin position="6"/>
        <end position="29"/>
    </location>
</feature>
<comment type="caution">
    <text evidence="8">The sequence shown here is derived from an EMBL/GenBank/DDBJ whole genome shotgun (WGS) entry which is preliminary data.</text>
</comment>
<dbReference type="AlphaFoldDB" id="A0A9D1DPI8"/>
<evidence type="ECO:0000256" key="1">
    <source>
        <dbReference type="ARBA" id="ARBA00004127"/>
    </source>
</evidence>
<reference evidence="8" key="1">
    <citation type="submission" date="2020-10" db="EMBL/GenBank/DDBJ databases">
        <authorList>
            <person name="Gilroy R."/>
        </authorList>
    </citation>
    <scope>NUCLEOTIDE SEQUENCE</scope>
    <source>
        <strain evidence="8">ChiSjej1B19-7085</strain>
    </source>
</reference>
<name>A0A9D1DPI8_9FIRM</name>
<dbReference type="PANTHER" id="PTHR30335:SF0">
    <property type="entry name" value="ION-TRANSLOCATING OXIDOREDUCTASE COMPLEX SUBUNIT A"/>
    <property type="match status" value="1"/>
</dbReference>
<keyword evidence="4" id="KW-1278">Translocase</keyword>
<keyword evidence="3 7" id="KW-0812">Transmembrane</keyword>
<protein>
    <recommendedName>
        <fullName evidence="10">Electron transport complex protein RnfA</fullName>
    </recommendedName>
</protein>